<protein>
    <recommendedName>
        <fullName evidence="20">Secreted protein</fullName>
    </recommendedName>
</protein>
<dbReference type="EMBL" id="QXGA01002031">
    <property type="protein sequence ID" value="KAE9105239.1"/>
    <property type="molecule type" value="Genomic_DNA"/>
</dbReference>
<evidence type="ECO:0000313" key="17">
    <source>
        <dbReference type="Proteomes" id="UP000460718"/>
    </source>
</evidence>
<sequence>MPSKCSILTSFIILSIIALPLVESALASYSCANSAMCVMLRRSFARGETSAVSVTSMCVSWNCSSMARCNSGIVALRKVGA</sequence>
<dbReference type="Proteomes" id="UP000429523">
    <property type="component" value="Unassembled WGS sequence"/>
</dbReference>
<dbReference type="EMBL" id="QXGE01002011">
    <property type="protein sequence ID" value="KAE9285824.1"/>
    <property type="molecule type" value="Genomic_DNA"/>
</dbReference>
<accession>A0A6A3RY94</accession>
<evidence type="ECO:0000313" key="14">
    <source>
        <dbReference type="Proteomes" id="UP000440367"/>
    </source>
</evidence>
<evidence type="ECO:0000313" key="18">
    <source>
        <dbReference type="Proteomes" id="UP000476176"/>
    </source>
</evidence>
<feature type="chain" id="PRO_5036380525" description="Secreted protein" evidence="1">
    <location>
        <begin position="28"/>
        <end position="81"/>
    </location>
</feature>
<evidence type="ECO:0000313" key="16">
    <source>
        <dbReference type="Proteomes" id="UP000441208"/>
    </source>
</evidence>
<evidence type="ECO:0000313" key="3">
    <source>
        <dbReference type="EMBL" id="KAE8983022.1"/>
    </source>
</evidence>
<dbReference type="Proteomes" id="UP000476176">
    <property type="component" value="Unassembled WGS sequence"/>
</dbReference>
<dbReference type="EMBL" id="QXGC01002029">
    <property type="protein sequence ID" value="KAE9191939.1"/>
    <property type="molecule type" value="Genomic_DNA"/>
</dbReference>
<evidence type="ECO:0000313" key="15">
    <source>
        <dbReference type="Proteomes" id="UP000440732"/>
    </source>
</evidence>
<dbReference type="EMBL" id="QXFZ01002070">
    <property type="protein sequence ID" value="KAE9081155.1"/>
    <property type="molecule type" value="Genomic_DNA"/>
</dbReference>
<evidence type="ECO:0000313" key="6">
    <source>
        <dbReference type="EMBL" id="KAE9105239.1"/>
    </source>
</evidence>
<dbReference type="EMBL" id="QXGD01001972">
    <property type="protein sequence ID" value="KAE9195763.1"/>
    <property type="molecule type" value="Genomic_DNA"/>
</dbReference>
<evidence type="ECO:0000313" key="4">
    <source>
        <dbReference type="EMBL" id="KAE9081017.1"/>
    </source>
</evidence>
<dbReference type="EMBL" id="QXGF01001987">
    <property type="protein sequence ID" value="KAE8926713.1"/>
    <property type="molecule type" value="Genomic_DNA"/>
</dbReference>
<evidence type="ECO:0000256" key="1">
    <source>
        <dbReference type="SAM" id="SignalP"/>
    </source>
</evidence>
<dbReference type="EMBL" id="QXFX01002077">
    <property type="protein sequence ID" value="KAE9081017.1"/>
    <property type="molecule type" value="Genomic_DNA"/>
</dbReference>
<keyword evidence="12" id="KW-1185">Reference proteome</keyword>
<dbReference type="Proteomes" id="UP000440732">
    <property type="component" value="Unassembled WGS sequence"/>
</dbReference>
<dbReference type="Proteomes" id="UP000433483">
    <property type="component" value="Unassembled WGS sequence"/>
</dbReference>
<proteinExistence type="predicted"/>
<feature type="signal peptide" evidence="1">
    <location>
        <begin position="1"/>
        <end position="27"/>
    </location>
</feature>
<evidence type="ECO:0000313" key="9">
    <source>
        <dbReference type="EMBL" id="KAE9195763.1"/>
    </source>
</evidence>
<keyword evidence="1" id="KW-0732">Signal</keyword>
<gene>
    <name evidence="10" type="ORF">PF001_g21735</name>
    <name evidence="9" type="ORF">PF002_g23228</name>
    <name evidence="8" type="ORF">PF004_g21461</name>
    <name evidence="7" type="ORF">PF005_g22589</name>
    <name evidence="6" type="ORF">PF006_g21699</name>
    <name evidence="5" type="ORF">PF007_g22780</name>
    <name evidence="2" type="ORF">PF009_g23105</name>
    <name evidence="4" type="ORF">PF010_g22158</name>
    <name evidence="3" type="ORF">PF011_g21370</name>
</gene>
<evidence type="ECO:0008006" key="20">
    <source>
        <dbReference type="Google" id="ProtNLM"/>
    </source>
</evidence>
<evidence type="ECO:0000313" key="11">
    <source>
        <dbReference type="Proteomes" id="UP000429523"/>
    </source>
</evidence>
<dbReference type="Proteomes" id="UP000488956">
    <property type="component" value="Unassembled WGS sequence"/>
</dbReference>
<reference evidence="11 12" key="1">
    <citation type="submission" date="2018-08" db="EMBL/GenBank/DDBJ databases">
        <title>Genomic investigation of the strawberry pathogen Phytophthora fragariae indicates pathogenicity is determined by transcriptional variation in three key races.</title>
        <authorList>
            <person name="Adams T.M."/>
            <person name="Armitage A.D."/>
            <person name="Sobczyk M.K."/>
            <person name="Bates H.J."/>
            <person name="Dunwell J.M."/>
            <person name="Nellist C.F."/>
            <person name="Harrison R.J."/>
        </authorList>
    </citation>
    <scope>NUCLEOTIDE SEQUENCE [LARGE SCALE GENOMIC DNA]</scope>
    <source>
        <strain evidence="10 13">A4</strain>
        <strain evidence="9 14">BC-1</strain>
        <strain evidence="8 18">BC-23</strain>
        <strain evidence="7 12">NOV-27</strain>
        <strain evidence="6 15">NOV-5</strain>
        <strain evidence="5 16">NOV-71</strain>
        <strain evidence="2 11">NOV-9</strain>
        <strain evidence="4 19">ONT-3</strain>
        <strain evidence="3 17">SCRP245</strain>
    </source>
</reference>
<organism evidence="6 15">
    <name type="scientific">Phytophthora fragariae</name>
    <dbReference type="NCBI Taxonomy" id="53985"/>
    <lineage>
        <taxon>Eukaryota</taxon>
        <taxon>Sar</taxon>
        <taxon>Stramenopiles</taxon>
        <taxon>Oomycota</taxon>
        <taxon>Peronosporomycetes</taxon>
        <taxon>Peronosporales</taxon>
        <taxon>Peronosporaceae</taxon>
        <taxon>Phytophthora</taxon>
    </lineage>
</organism>
<dbReference type="Proteomes" id="UP000437068">
    <property type="component" value="Unassembled WGS sequence"/>
</dbReference>
<dbReference type="AlphaFoldDB" id="A0A6A3RY94"/>
<evidence type="ECO:0000313" key="12">
    <source>
        <dbReference type="Proteomes" id="UP000433483"/>
    </source>
</evidence>
<evidence type="ECO:0000313" key="7">
    <source>
        <dbReference type="EMBL" id="KAE9182195.1"/>
    </source>
</evidence>
<dbReference type="Proteomes" id="UP000460718">
    <property type="component" value="Unassembled WGS sequence"/>
</dbReference>
<dbReference type="Proteomes" id="UP000441208">
    <property type="component" value="Unassembled WGS sequence"/>
</dbReference>
<dbReference type="EMBL" id="QXGB01002048">
    <property type="protein sequence ID" value="KAE9182195.1"/>
    <property type="molecule type" value="Genomic_DNA"/>
</dbReference>
<dbReference type="Proteomes" id="UP000440367">
    <property type="component" value="Unassembled WGS sequence"/>
</dbReference>
<name>A0A6A3RY94_9STRA</name>
<evidence type="ECO:0000313" key="10">
    <source>
        <dbReference type="EMBL" id="KAE9285824.1"/>
    </source>
</evidence>
<dbReference type="EMBL" id="QXFW01002019">
    <property type="protein sequence ID" value="KAE8983022.1"/>
    <property type="molecule type" value="Genomic_DNA"/>
</dbReference>
<evidence type="ECO:0000313" key="5">
    <source>
        <dbReference type="EMBL" id="KAE9081155.1"/>
    </source>
</evidence>
<evidence type="ECO:0000313" key="19">
    <source>
        <dbReference type="Proteomes" id="UP000488956"/>
    </source>
</evidence>
<comment type="caution">
    <text evidence="6">The sequence shown here is derived from an EMBL/GenBank/DDBJ whole genome shotgun (WGS) entry which is preliminary data.</text>
</comment>
<evidence type="ECO:0000313" key="2">
    <source>
        <dbReference type="EMBL" id="KAE8926713.1"/>
    </source>
</evidence>
<evidence type="ECO:0000313" key="13">
    <source>
        <dbReference type="Proteomes" id="UP000437068"/>
    </source>
</evidence>
<evidence type="ECO:0000313" key="8">
    <source>
        <dbReference type="EMBL" id="KAE9191939.1"/>
    </source>
</evidence>